<keyword evidence="2" id="KW-1185">Reference proteome</keyword>
<dbReference type="AlphaFoldDB" id="D9R1U7"/>
<accession>D9R1U7</accession>
<name>D9R1U7_LACSW</name>
<evidence type="ECO:0000313" key="2">
    <source>
        <dbReference type="Proteomes" id="UP000001662"/>
    </source>
</evidence>
<gene>
    <name evidence="1" type="ordered locus">Closa_0197</name>
</gene>
<dbReference type="HOGENOM" id="CLU_3364361_0_0_9"/>
<sequence length="35" mass="4188">MLKILIIPENMQRGMRVLDAVHRKEMEPIVTRKKI</sequence>
<dbReference type="PaxDb" id="610130-Closa_0197"/>
<reference evidence="1" key="1">
    <citation type="submission" date="2010-07" db="EMBL/GenBank/DDBJ databases">
        <title>Complete sequence of Clostridium saccharolyticum WM1.</title>
        <authorList>
            <consortium name="US DOE Joint Genome Institute"/>
            <person name="Lucas S."/>
            <person name="Copeland A."/>
            <person name="Lapidus A."/>
            <person name="Cheng J.-F."/>
            <person name="Bruce D."/>
            <person name="Goodwin L."/>
            <person name="Pitluck S."/>
            <person name="Chertkov O."/>
            <person name="Detter J.C."/>
            <person name="Han C."/>
            <person name="Tapia R."/>
            <person name="Land M."/>
            <person name="Hauser L."/>
            <person name="Chang Y.-J."/>
            <person name="Jeffries C."/>
            <person name="Kyrpides N."/>
            <person name="Ivanova N."/>
            <person name="Mikhailova N."/>
            <person name="Mouttaki H."/>
            <person name="Lin L."/>
            <person name="Zhou J."/>
            <person name="Hemme C.L."/>
            <person name="Woyke T."/>
        </authorList>
    </citation>
    <scope>NUCLEOTIDE SEQUENCE [LARGE SCALE GENOMIC DNA]</scope>
    <source>
        <strain evidence="1">WM1</strain>
    </source>
</reference>
<dbReference type="Proteomes" id="UP000001662">
    <property type="component" value="Chromosome"/>
</dbReference>
<dbReference type="KEGG" id="csh:Closa_0197"/>
<organism evidence="1 2">
    <name type="scientific">Lacrimispora saccharolytica (strain ATCC 35040 / DSM 2544 / NRCC 2533 / WM1)</name>
    <name type="common">Clostridium saccharolyticum</name>
    <dbReference type="NCBI Taxonomy" id="610130"/>
    <lineage>
        <taxon>Bacteria</taxon>
        <taxon>Bacillati</taxon>
        <taxon>Bacillota</taxon>
        <taxon>Clostridia</taxon>
        <taxon>Lachnospirales</taxon>
        <taxon>Lachnospiraceae</taxon>
        <taxon>Lacrimispora</taxon>
    </lineage>
</organism>
<proteinExistence type="predicted"/>
<protein>
    <submittedName>
        <fullName evidence="1">Uncharacterized protein</fullName>
    </submittedName>
</protein>
<evidence type="ECO:0000313" key="1">
    <source>
        <dbReference type="EMBL" id="ADL02838.1"/>
    </source>
</evidence>
<dbReference type="EMBL" id="CP002109">
    <property type="protein sequence ID" value="ADL02838.1"/>
    <property type="molecule type" value="Genomic_DNA"/>
</dbReference>